<dbReference type="InterPro" id="IPR016020">
    <property type="entry name" value="Transl_init_fac_sub12_N_euk"/>
</dbReference>
<dbReference type="Proteomes" id="UP001447188">
    <property type="component" value="Unassembled WGS sequence"/>
</dbReference>
<evidence type="ECO:0000259" key="5">
    <source>
        <dbReference type="PROSITE" id="PS50250"/>
    </source>
</evidence>
<dbReference type="Gene3D" id="1.10.10.10">
    <property type="entry name" value="Winged helix-like DNA-binding domain superfamily/Winged helix DNA-binding domain"/>
    <property type="match status" value="1"/>
</dbReference>
<comment type="similarity">
    <text evidence="4">Belongs to the eIF-3 subunit K family.</text>
</comment>
<evidence type="ECO:0000313" key="6">
    <source>
        <dbReference type="EMBL" id="KAL0638104.1"/>
    </source>
</evidence>
<dbReference type="Pfam" id="PF10075">
    <property type="entry name" value="CSN8_PSD8_EIF3K"/>
    <property type="match status" value="1"/>
</dbReference>
<evidence type="ECO:0000256" key="4">
    <source>
        <dbReference type="HAMAP-Rule" id="MF_03010"/>
    </source>
</evidence>
<gene>
    <name evidence="6" type="ORF">Q9L58_002885</name>
</gene>
<keyword evidence="3 4" id="KW-0648">Protein biosynthesis</keyword>
<feature type="domain" description="PCI" evidence="5">
    <location>
        <begin position="43"/>
        <end position="215"/>
    </location>
</feature>
<dbReference type="SUPFAM" id="SSF48371">
    <property type="entry name" value="ARM repeat"/>
    <property type="match status" value="1"/>
</dbReference>
<dbReference type="InterPro" id="IPR016024">
    <property type="entry name" value="ARM-type_fold"/>
</dbReference>
<evidence type="ECO:0000313" key="7">
    <source>
        <dbReference type="Proteomes" id="UP001447188"/>
    </source>
</evidence>
<organism evidence="6 7">
    <name type="scientific">Discina gigas</name>
    <dbReference type="NCBI Taxonomy" id="1032678"/>
    <lineage>
        <taxon>Eukaryota</taxon>
        <taxon>Fungi</taxon>
        <taxon>Dikarya</taxon>
        <taxon>Ascomycota</taxon>
        <taxon>Pezizomycotina</taxon>
        <taxon>Pezizomycetes</taxon>
        <taxon>Pezizales</taxon>
        <taxon>Discinaceae</taxon>
        <taxon>Discina</taxon>
    </lineage>
</organism>
<comment type="caution">
    <text evidence="6">The sequence shown here is derived from an EMBL/GenBank/DDBJ whole genome shotgun (WGS) entry which is preliminary data.</text>
</comment>
<comment type="subcellular location">
    <subcellularLocation>
        <location evidence="4">Cytoplasm</location>
    </subcellularLocation>
</comment>
<evidence type="ECO:0000256" key="1">
    <source>
        <dbReference type="ARBA" id="ARBA00022490"/>
    </source>
</evidence>
<accession>A0ABR3GQ97</accession>
<evidence type="ECO:0000256" key="3">
    <source>
        <dbReference type="ARBA" id="ARBA00022917"/>
    </source>
</evidence>
<dbReference type="InterPro" id="IPR033464">
    <property type="entry name" value="CSN8_PSD8_EIF3K"/>
</dbReference>
<dbReference type="InterPro" id="IPR000717">
    <property type="entry name" value="PCI_dom"/>
</dbReference>
<dbReference type="InterPro" id="IPR036388">
    <property type="entry name" value="WH-like_DNA-bd_sf"/>
</dbReference>
<sequence>MTTDATSRPQHIEEILSGLDRYNPETVSVFQDYVQQQCDTRTYDNMANLALLKLYQFNPHLTRDETITNILVKALTVFPSPDFSLCLHLLPPNSLISPPIDTFAEAVQKLHLLSKQLEGAEYREFWSILDGDDLYADLVADCSGFEELMRLRIATAVAQAFREIKREILEGYLNMQGEAFEGFIKNVCVWTLEGERVKIPLNKENEAITTVTREVVKIDQFSRIFRRAYEQPC</sequence>
<comment type="subunit">
    <text evidence="4">Component of the eukaryotic translation initiation factor 3 (eIF-3) complex.</text>
</comment>
<keyword evidence="2 4" id="KW-0396">Initiation factor</keyword>
<dbReference type="PANTHER" id="PTHR13022:SF0">
    <property type="entry name" value="EUKARYOTIC TRANSLATION INITIATION FACTOR 3 SUBUNIT K"/>
    <property type="match status" value="1"/>
</dbReference>
<dbReference type="Gene3D" id="1.25.40.250">
    <property type="entry name" value="ARM repeat, domain 1"/>
    <property type="match status" value="1"/>
</dbReference>
<dbReference type="EMBL" id="JBBBZM010000026">
    <property type="protein sequence ID" value="KAL0638104.1"/>
    <property type="molecule type" value="Genomic_DNA"/>
</dbReference>
<dbReference type="InterPro" id="IPR009374">
    <property type="entry name" value="eIF3k"/>
</dbReference>
<dbReference type="PANTHER" id="PTHR13022">
    <property type="entry name" value="EUKARYOTIC TRANSLATION INITIATION FACTOR 3 SUBUNIT 11"/>
    <property type="match status" value="1"/>
</dbReference>
<proteinExistence type="inferred from homology"/>
<name>A0ABR3GQ97_9PEZI</name>
<evidence type="ECO:0000256" key="2">
    <source>
        <dbReference type="ARBA" id="ARBA00022540"/>
    </source>
</evidence>
<dbReference type="SUPFAM" id="SSF46785">
    <property type="entry name" value="Winged helix' DNA-binding domain"/>
    <property type="match status" value="1"/>
</dbReference>
<reference evidence="6 7" key="1">
    <citation type="submission" date="2024-02" db="EMBL/GenBank/DDBJ databases">
        <title>Discinaceae phylogenomics.</title>
        <authorList>
            <person name="Dirks A.C."/>
            <person name="James T.Y."/>
        </authorList>
    </citation>
    <scope>NUCLEOTIDE SEQUENCE [LARGE SCALE GENOMIC DNA]</scope>
    <source>
        <strain evidence="6 7">ACD0624</strain>
    </source>
</reference>
<dbReference type="InterPro" id="IPR036390">
    <property type="entry name" value="WH_DNA-bd_sf"/>
</dbReference>
<comment type="function">
    <text evidence="4">Component of the eukaryotic translation initiation factor 3 (eIF-3) complex, which is involved in protein synthesis of a specialized repertoire of mRNAs and, together with other initiation factors, stimulates binding of mRNA and methionyl-tRNAi to the 40S ribosome. The eIF-3 complex specifically targets and initiates translation of a subset of mRNAs involved in cell proliferation.</text>
</comment>
<dbReference type="HAMAP" id="MF_03010">
    <property type="entry name" value="eIF3k"/>
    <property type="match status" value="1"/>
</dbReference>
<dbReference type="PROSITE" id="PS50250">
    <property type="entry name" value="PCI"/>
    <property type="match status" value="1"/>
</dbReference>
<keyword evidence="1 4" id="KW-0963">Cytoplasm</keyword>
<protein>
    <recommendedName>
        <fullName evidence="4">Eukaryotic translation initiation factor 3 subunit K</fullName>
        <shortName evidence="4">eIF3k</shortName>
    </recommendedName>
    <alternativeName>
        <fullName evidence="4">eIF-3 p25</fullName>
    </alternativeName>
</protein>
<keyword evidence="7" id="KW-1185">Reference proteome</keyword>